<proteinExistence type="predicted"/>
<protein>
    <submittedName>
        <fullName evidence="1">Uncharacterized protein</fullName>
    </submittedName>
</protein>
<evidence type="ECO:0000313" key="2">
    <source>
        <dbReference type="Proteomes" id="UP000249016"/>
    </source>
</evidence>
<evidence type="ECO:0000313" key="1">
    <source>
        <dbReference type="EMBL" id="RAI75726.1"/>
    </source>
</evidence>
<keyword evidence="2" id="KW-1185">Reference proteome</keyword>
<name>A0A327NNZ1_9BACT</name>
<organism evidence="1 2">
    <name type="scientific">Spirosoma telluris</name>
    <dbReference type="NCBI Taxonomy" id="2183553"/>
    <lineage>
        <taxon>Bacteria</taxon>
        <taxon>Pseudomonadati</taxon>
        <taxon>Bacteroidota</taxon>
        <taxon>Cytophagia</taxon>
        <taxon>Cytophagales</taxon>
        <taxon>Cytophagaceae</taxon>
        <taxon>Spirosoma</taxon>
    </lineage>
</organism>
<dbReference type="EMBL" id="QLII01000001">
    <property type="protein sequence ID" value="RAI75726.1"/>
    <property type="molecule type" value="Genomic_DNA"/>
</dbReference>
<dbReference type="Proteomes" id="UP000249016">
    <property type="component" value="Unassembled WGS sequence"/>
</dbReference>
<sequence>MTMFPEEILLDKNQVLASLSELPDKVSSEDLIERILFIKLIESRLRETAEVPHEQVMQELKALKQKKLAELTKKA</sequence>
<accession>A0A327NNZ1</accession>
<gene>
    <name evidence="1" type="ORF">HMF3257_19035</name>
</gene>
<comment type="caution">
    <text evidence="1">The sequence shown here is derived from an EMBL/GenBank/DDBJ whole genome shotgun (WGS) entry which is preliminary data.</text>
</comment>
<reference evidence="1 2" key="1">
    <citation type="submission" date="2018-06" db="EMBL/GenBank/DDBJ databases">
        <title>Spirosoma sp. HMF3257 Genome sequencing and assembly.</title>
        <authorList>
            <person name="Kang H."/>
            <person name="Cha I."/>
            <person name="Kim H."/>
            <person name="Kang J."/>
            <person name="Joh K."/>
        </authorList>
    </citation>
    <scope>NUCLEOTIDE SEQUENCE [LARGE SCALE GENOMIC DNA]</scope>
    <source>
        <strain evidence="1 2">HMF3257</strain>
    </source>
</reference>
<dbReference type="AlphaFoldDB" id="A0A327NNZ1"/>